<evidence type="ECO:0000259" key="9">
    <source>
        <dbReference type="PROSITE" id="PS50835"/>
    </source>
</evidence>
<name>A0ABN9LQ56_9NEOB</name>
<keyword evidence="3" id="KW-0430">Lectin</keyword>
<evidence type="ECO:0000313" key="11">
    <source>
        <dbReference type="Proteomes" id="UP001176940"/>
    </source>
</evidence>
<evidence type="ECO:0000256" key="7">
    <source>
        <dbReference type="ARBA" id="ARBA00038361"/>
    </source>
</evidence>
<evidence type="ECO:0000256" key="6">
    <source>
        <dbReference type="ARBA" id="ARBA00023136"/>
    </source>
</evidence>
<evidence type="ECO:0000256" key="8">
    <source>
        <dbReference type="SAM" id="Phobius"/>
    </source>
</evidence>
<dbReference type="InterPro" id="IPR007110">
    <property type="entry name" value="Ig-like_dom"/>
</dbReference>
<protein>
    <recommendedName>
        <fullName evidence="9">Ig-like domain-containing protein</fullName>
    </recommendedName>
</protein>
<evidence type="ECO:0000256" key="2">
    <source>
        <dbReference type="ARBA" id="ARBA00022692"/>
    </source>
</evidence>
<dbReference type="PANTHER" id="PTHR12035:SF125">
    <property type="entry name" value="SIALIC ACID-BINDING IG-LIKE LECTIN 5"/>
    <property type="match status" value="1"/>
</dbReference>
<dbReference type="Gene3D" id="2.60.40.10">
    <property type="entry name" value="Immunoglobulins"/>
    <property type="match status" value="2"/>
</dbReference>
<dbReference type="SUPFAM" id="SSF48726">
    <property type="entry name" value="Immunoglobulin"/>
    <property type="match status" value="2"/>
</dbReference>
<evidence type="ECO:0000256" key="1">
    <source>
        <dbReference type="ARBA" id="ARBA00004479"/>
    </source>
</evidence>
<evidence type="ECO:0000256" key="5">
    <source>
        <dbReference type="ARBA" id="ARBA00022989"/>
    </source>
</evidence>
<keyword evidence="5 8" id="KW-1133">Transmembrane helix</keyword>
<dbReference type="InterPro" id="IPR051036">
    <property type="entry name" value="SIGLEC"/>
</dbReference>
<organism evidence="10 11">
    <name type="scientific">Ranitomeya imitator</name>
    <name type="common">mimic poison frog</name>
    <dbReference type="NCBI Taxonomy" id="111125"/>
    <lineage>
        <taxon>Eukaryota</taxon>
        <taxon>Metazoa</taxon>
        <taxon>Chordata</taxon>
        <taxon>Craniata</taxon>
        <taxon>Vertebrata</taxon>
        <taxon>Euteleostomi</taxon>
        <taxon>Amphibia</taxon>
        <taxon>Batrachia</taxon>
        <taxon>Anura</taxon>
        <taxon>Neobatrachia</taxon>
        <taxon>Hyloidea</taxon>
        <taxon>Dendrobatidae</taxon>
        <taxon>Dendrobatinae</taxon>
        <taxon>Ranitomeya</taxon>
    </lineage>
</organism>
<reference evidence="10" key="1">
    <citation type="submission" date="2023-07" db="EMBL/GenBank/DDBJ databases">
        <authorList>
            <person name="Stuckert A."/>
        </authorList>
    </citation>
    <scope>NUCLEOTIDE SEQUENCE</scope>
</reference>
<dbReference type="Pfam" id="PF13927">
    <property type="entry name" value="Ig_3"/>
    <property type="match status" value="1"/>
</dbReference>
<dbReference type="InterPro" id="IPR003598">
    <property type="entry name" value="Ig_sub2"/>
</dbReference>
<evidence type="ECO:0000313" key="10">
    <source>
        <dbReference type="EMBL" id="CAJ0947779.1"/>
    </source>
</evidence>
<comment type="caution">
    <text evidence="10">The sequence shown here is derived from an EMBL/GenBank/DDBJ whole genome shotgun (WGS) entry which is preliminary data.</text>
</comment>
<dbReference type="Proteomes" id="UP001176940">
    <property type="component" value="Unassembled WGS sequence"/>
</dbReference>
<evidence type="ECO:0000256" key="3">
    <source>
        <dbReference type="ARBA" id="ARBA00022734"/>
    </source>
</evidence>
<sequence>MTCTSPGRCRNIAQPRISWEGAMNVTRRMHYIFTYGDGTRTFHSNITFTPRKSQNNAPLFCRVTFDQGMSTVERQTLNVEYSPSIIITTEGVDINDTISLIVEDGDSVTFRCIVDSNPNASVTWYKEDMVVHGNISNQTVTIQLINITKSDAGRYQCSAMNEHGVTNRSIQIIYRGAKSQNSPVIAGAVSGVILLLLIILIGVLLYLFFRKKRKQNADENLKNTSANHTNDTYSYAEFTKPDVSPTEKTLQKGGSEVDDSIYVNSGDVQYSSVKFSKLKHKIPQNQEDIEMEYAEIKKAPPK</sequence>
<dbReference type="PANTHER" id="PTHR12035">
    <property type="entry name" value="SIALIC ACID BINDING IMMUNOGLOBULIN-LIKE LECTIN"/>
    <property type="match status" value="1"/>
</dbReference>
<feature type="domain" description="Ig-like" evidence="9">
    <location>
        <begin position="1"/>
        <end position="78"/>
    </location>
</feature>
<dbReference type="SMART" id="SM00408">
    <property type="entry name" value="IGc2"/>
    <property type="match status" value="1"/>
</dbReference>
<dbReference type="InterPro" id="IPR003599">
    <property type="entry name" value="Ig_sub"/>
</dbReference>
<dbReference type="InterPro" id="IPR036179">
    <property type="entry name" value="Ig-like_dom_sf"/>
</dbReference>
<feature type="transmembrane region" description="Helical" evidence="8">
    <location>
        <begin position="184"/>
        <end position="209"/>
    </location>
</feature>
<dbReference type="InterPro" id="IPR013783">
    <property type="entry name" value="Ig-like_fold"/>
</dbReference>
<accession>A0ABN9LQ56</accession>
<proteinExistence type="inferred from homology"/>
<dbReference type="SMART" id="SM00409">
    <property type="entry name" value="IG"/>
    <property type="match status" value="1"/>
</dbReference>
<evidence type="ECO:0000256" key="4">
    <source>
        <dbReference type="ARBA" id="ARBA00022889"/>
    </source>
</evidence>
<keyword evidence="4" id="KW-0130">Cell adhesion</keyword>
<gene>
    <name evidence="10" type="ORF">RIMI_LOCUS11823448</name>
</gene>
<dbReference type="PROSITE" id="PS50835">
    <property type="entry name" value="IG_LIKE"/>
    <property type="match status" value="2"/>
</dbReference>
<keyword evidence="2 8" id="KW-0812">Transmembrane</keyword>
<feature type="domain" description="Ig-like" evidence="9">
    <location>
        <begin position="83"/>
        <end position="173"/>
    </location>
</feature>
<comment type="subcellular location">
    <subcellularLocation>
        <location evidence="1">Membrane</location>
        <topology evidence="1">Single-pass type I membrane protein</topology>
    </subcellularLocation>
</comment>
<keyword evidence="6 8" id="KW-0472">Membrane</keyword>
<keyword evidence="11" id="KW-1185">Reference proteome</keyword>
<comment type="similarity">
    <text evidence="7">Belongs to the immunoglobulin superfamily. SIGLEC (sialic acid binding Ig-like lectin) family.</text>
</comment>
<dbReference type="EMBL" id="CAUEEQ010027246">
    <property type="protein sequence ID" value="CAJ0947779.1"/>
    <property type="molecule type" value="Genomic_DNA"/>
</dbReference>